<evidence type="ECO:0000313" key="10">
    <source>
        <dbReference type="Proteomes" id="UP000483672"/>
    </source>
</evidence>
<dbReference type="EMBL" id="WIPF01000029">
    <property type="protein sequence ID" value="KAF3225138.1"/>
    <property type="molecule type" value="Genomic_DNA"/>
</dbReference>
<evidence type="ECO:0000313" key="6">
    <source>
        <dbReference type="EMBL" id="KAF3216088.1"/>
    </source>
</evidence>
<feature type="chain" id="PRO_5041090594" evidence="3">
    <location>
        <begin position="27"/>
        <end position="87"/>
    </location>
</feature>
<gene>
    <name evidence="5" type="ORF">TWF106_010053</name>
    <name evidence="7" type="ORF">TWF191_005429</name>
    <name evidence="6" type="ORF">TWF679_003307</name>
    <name evidence="4" type="ORF">TWF788_008359</name>
</gene>
<protein>
    <submittedName>
        <fullName evidence="6">Uncharacterized protein</fullName>
    </submittedName>
</protein>
<evidence type="ECO:0000313" key="11">
    <source>
        <dbReference type="Proteomes" id="UP000614610"/>
    </source>
</evidence>
<dbReference type="Proteomes" id="UP000614610">
    <property type="component" value="Unassembled WGS sequence"/>
</dbReference>
<evidence type="ECO:0000256" key="1">
    <source>
        <dbReference type="SAM" id="MobiDB-lite"/>
    </source>
</evidence>
<keyword evidence="2" id="KW-0812">Transmembrane</keyword>
<dbReference type="EMBL" id="WIWT01000017">
    <property type="protein sequence ID" value="KAF3216088.1"/>
    <property type="molecule type" value="Genomic_DNA"/>
</dbReference>
<evidence type="ECO:0000313" key="5">
    <source>
        <dbReference type="EMBL" id="KAF3212123.1"/>
    </source>
</evidence>
<evidence type="ECO:0000313" key="7">
    <source>
        <dbReference type="EMBL" id="KAF3225138.1"/>
    </source>
</evidence>
<dbReference type="EMBL" id="WIWS01000071">
    <property type="protein sequence ID" value="KAF3212123.1"/>
    <property type="molecule type" value="Genomic_DNA"/>
</dbReference>
<name>A0A6G1M0M7_ORBOL</name>
<keyword evidence="2" id="KW-0472">Membrane</keyword>
<keyword evidence="2" id="KW-1133">Transmembrane helix</keyword>
<accession>A0A6G1M0M7</accession>
<evidence type="ECO:0000256" key="3">
    <source>
        <dbReference type="SAM" id="SignalP"/>
    </source>
</evidence>
<dbReference type="Proteomes" id="UP000472727">
    <property type="component" value="Unassembled WGS sequence"/>
</dbReference>
<keyword evidence="3" id="KW-0732">Signal</keyword>
<feature type="transmembrane region" description="Helical" evidence="2">
    <location>
        <begin position="64"/>
        <end position="85"/>
    </location>
</feature>
<evidence type="ECO:0000256" key="2">
    <source>
        <dbReference type="SAM" id="Phobius"/>
    </source>
</evidence>
<evidence type="ECO:0000313" key="9">
    <source>
        <dbReference type="Proteomes" id="UP000479691"/>
    </source>
</evidence>
<dbReference type="Proteomes" id="UP000483672">
    <property type="component" value="Unassembled WGS sequence"/>
</dbReference>
<sequence length="87" mass="8841">MSSPLASRVFFLCWLVALFCTVSIQAQLTAGTAVGTATYAAPTNGTPTATLTPPTPTNTESSSSAHNQFSSSLALFGALIAAALFSL</sequence>
<feature type="region of interest" description="Disordered" evidence="1">
    <location>
        <begin position="42"/>
        <end position="65"/>
    </location>
</feature>
<comment type="caution">
    <text evidence="6">The sequence shown here is derived from an EMBL/GenBank/DDBJ whole genome shotgun (WGS) entry which is preliminary data.</text>
</comment>
<dbReference type="Proteomes" id="UP000479691">
    <property type="component" value="Unassembled WGS sequence"/>
</dbReference>
<dbReference type="AlphaFoldDB" id="A0A6G1M0M7"/>
<proteinExistence type="predicted"/>
<organism evidence="6 11">
    <name type="scientific">Orbilia oligospora</name>
    <name type="common">Nematode-trapping fungus</name>
    <name type="synonym">Arthrobotrys oligospora</name>
    <dbReference type="NCBI Taxonomy" id="2813651"/>
    <lineage>
        <taxon>Eukaryota</taxon>
        <taxon>Fungi</taxon>
        <taxon>Dikarya</taxon>
        <taxon>Ascomycota</taxon>
        <taxon>Pezizomycotina</taxon>
        <taxon>Orbiliomycetes</taxon>
        <taxon>Orbiliales</taxon>
        <taxon>Orbiliaceae</taxon>
        <taxon>Orbilia</taxon>
    </lineage>
</organism>
<dbReference type="EMBL" id="JAABOE010000051">
    <property type="protein sequence ID" value="KAF3175645.1"/>
    <property type="molecule type" value="Genomic_DNA"/>
</dbReference>
<reference evidence="8 9" key="1">
    <citation type="submission" date="2019-06" db="EMBL/GenBank/DDBJ databases">
        <authorList>
            <person name="Palmer J.M."/>
        </authorList>
    </citation>
    <scope>NUCLEOTIDE SEQUENCE</scope>
    <source>
        <strain evidence="5 8">TWF106</strain>
        <strain evidence="7 10">TWF191</strain>
        <strain evidence="6">TWF679</strain>
        <strain evidence="4 9">TWF788</strain>
    </source>
</reference>
<evidence type="ECO:0000313" key="4">
    <source>
        <dbReference type="EMBL" id="KAF3175645.1"/>
    </source>
</evidence>
<evidence type="ECO:0000313" key="8">
    <source>
        <dbReference type="Proteomes" id="UP000472727"/>
    </source>
</evidence>
<feature type="signal peptide" evidence="3">
    <location>
        <begin position="1"/>
        <end position="26"/>
    </location>
</feature>